<feature type="transmembrane region" description="Helical" evidence="5">
    <location>
        <begin position="119"/>
        <end position="137"/>
    </location>
</feature>
<dbReference type="PANTHER" id="PTHR37422:SF17">
    <property type="entry name" value="O-ANTIGEN LIGASE"/>
    <property type="match status" value="1"/>
</dbReference>
<feature type="transmembrane region" description="Helical" evidence="5">
    <location>
        <begin position="215"/>
        <end position="233"/>
    </location>
</feature>
<dbReference type="RefSeq" id="WP_123610370.1">
    <property type="nucleotide sequence ID" value="NZ_RJVG01000010.1"/>
</dbReference>
<feature type="transmembrane region" description="Helical" evidence="5">
    <location>
        <begin position="59"/>
        <end position="79"/>
    </location>
</feature>
<feature type="transmembrane region" description="Helical" evidence="5">
    <location>
        <begin position="542"/>
        <end position="563"/>
    </location>
</feature>
<dbReference type="GO" id="GO:0016874">
    <property type="term" value="F:ligase activity"/>
    <property type="evidence" value="ECO:0007669"/>
    <property type="project" value="UniProtKB-KW"/>
</dbReference>
<feature type="transmembrane region" description="Helical" evidence="5">
    <location>
        <begin position="575"/>
        <end position="591"/>
    </location>
</feature>
<dbReference type="PANTHER" id="PTHR37422">
    <property type="entry name" value="TEICHURONIC ACID BIOSYNTHESIS PROTEIN TUAE"/>
    <property type="match status" value="1"/>
</dbReference>
<evidence type="ECO:0000256" key="5">
    <source>
        <dbReference type="SAM" id="Phobius"/>
    </source>
</evidence>
<feature type="transmembrane region" description="Helical" evidence="5">
    <location>
        <begin position="86"/>
        <end position="107"/>
    </location>
</feature>
<dbReference type="OrthoDB" id="1762823at2"/>
<feature type="transmembrane region" description="Helical" evidence="5">
    <location>
        <begin position="149"/>
        <end position="169"/>
    </location>
</feature>
<protein>
    <submittedName>
        <fullName evidence="7">O-antigen ligase-like membrane protein</fullName>
    </submittedName>
</protein>
<sequence length="596" mass="68761">MKQKGKKREFNDLLLPVLFVIGILPLITRLIVYESGLSKYSWFSDNDITTDFFSYYKSYSFLIIAIVCTAILFFLFLLYRTDWKDIRAYIPLGIYSVASILSTLFSVDTHSSLVGGAGRFENLFVLLGYIILSIYTYQIVKKKEDFEVIIKVLVISICILSIIGFFQMIGQDIFRFELIQKIIIPSDYWSDYLGEIKSHLSSNAVSLTLFNPNYASVYIAMVIPFFIVLAITAKGTKERVIYLTMIGFMLILLYMTYSRTGLVSLFASLFILGYFYRRHLKNIWKQLLLIFVVSLCILTGLDSFSDFTFISKIAATFKSFDMKQFNYNLEEILTREDNIYIRYKGEELYVSFKDNNDTVGELHFSNGTGDDISHFYYNDDKILALEPFDILQFKVEKTSDISYIVAKINNRTWRFSYDEEIGYQYFNDLGKYDSLKPIQSFGFDNYQNIASGRGYIWSRSLPLLKNNLFLGSGPDTFPLIYPQWDYVGKANNCKTPYTLIEKPHNMYLSIALQTGLVSLIAIVFFFFAYIIKSMRLYKKCKLDNYVESIGLGCLVACISYMVSGLFNDSAIQTSPIFWVFLGLGMAANHMIEKKLN</sequence>
<dbReference type="AlphaFoldDB" id="A0A3N1XGI1"/>
<evidence type="ECO:0000313" key="8">
    <source>
        <dbReference type="Proteomes" id="UP000273083"/>
    </source>
</evidence>
<organism evidence="7 8">
    <name type="scientific">Mobilisporobacter senegalensis</name>
    <dbReference type="NCBI Taxonomy" id="1329262"/>
    <lineage>
        <taxon>Bacteria</taxon>
        <taxon>Bacillati</taxon>
        <taxon>Bacillota</taxon>
        <taxon>Clostridia</taxon>
        <taxon>Lachnospirales</taxon>
        <taxon>Lachnospiraceae</taxon>
        <taxon>Mobilisporobacter</taxon>
    </lineage>
</organism>
<feature type="domain" description="O-antigen ligase-related" evidence="6">
    <location>
        <begin position="444"/>
        <end position="522"/>
    </location>
</feature>
<proteinExistence type="predicted"/>
<evidence type="ECO:0000256" key="3">
    <source>
        <dbReference type="ARBA" id="ARBA00022989"/>
    </source>
</evidence>
<feature type="transmembrane region" description="Helical" evidence="5">
    <location>
        <begin position="261"/>
        <end position="276"/>
    </location>
</feature>
<evidence type="ECO:0000256" key="1">
    <source>
        <dbReference type="ARBA" id="ARBA00004141"/>
    </source>
</evidence>
<gene>
    <name evidence="7" type="ORF">EDD66_110122</name>
</gene>
<keyword evidence="3 5" id="KW-1133">Transmembrane helix</keyword>
<evidence type="ECO:0000256" key="4">
    <source>
        <dbReference type="ARBA" id="ARBA00023136"/>
    </source>
</evidence>
<feature type="transmembrane region" description="Helical" evidence="5">
    <location>
        <begin position="240"/>
        <end position="255"/>
    </location>
</feature>
<dbReference type="Proteomes" id="UP000273083">
    <property type="component" value="Unassembled WGS sequence"/>
</dbReference>
<evidence type="ECO:0000313" key="7">
    <source>
        <dbReference type="EMBL" id="ROR25765.1"/>
    </source>
</evidence>
<comment type="subcellular location">
    <subcellularLocation>
        <location evidence="1">Membrane</location>
        <topology evidence="1">Multi-pass membrane protein</topology>
    </subcellularLocation>
</comment>
<dbReference type="EMBL" id="RJVG01000010">
    <property type="protein sequence ID" value="ROR25765.1"/>
    <property type="molecule type" value="Genomic_DNA"/>
</dbReference>
<keyword evidence="7" id="KW-0436">Ligase</keyword>
<evidence type="ECO:0000256" key="2">
    <source>
        <dbReference type="ARBA" id="ARBA00022692"/>
    </source>
</evidence>
<feature type="transmembrane region" description="Helical" evidence="5">
    <location>
        <begin position="288"/>
        <end position="310"/>
    </location>
</feature>
<accession>A0A3N1XGI1</accession>
<dbReference type="Pfam" id="PF04932">
    <property type="entry name" value="Wzy_C"/>
    <property type="match status" value="1"/>
</dbReference>
<keyword evidence="8" id="KW-1185">Reference proteome</keyword>
<keyword evidence="2 5" id="KW-0812">Transmembrane</keyword>
<feature type="transmembrane region" description="Helical" evidence="5">
    <location>
        <begin position="506"/>
        <end position="530"/>
    </location>
</feature>
<keyword evidence="4 5" id="KW-0472">Membrane</keyword>
<dbReference type="InterPro" id="IPR007016">
    <property type="entry name" value="O-antigen_ligase-rel_domated"/>
</dbReference>
<name>A0A3N1XGI1_9FIRM</name>
<dbReference type="InterPro" id="IPR051533">
    <property type="entry name" value="WaaL-like"/>
</dbReference>
<dbReference type="GO" id="GO:0016020">
    <property type="term" value="C:membrane"/>
    <property type="evidence" value="ECO:0007669"/>
    <property type="project" value="UniProtKB-SubCell"/>
</dbReference>
<feature type="transmembrane region" description="Helical" evidence="5">
    <location>
        <begin position="12"/>
        <end position="32"/>
    </location>
</feature>
<reference evidence="7 8" key="1">
    <citation type="submission" date="2018-11" db="EMBL/GenBank/DDBJ databases">
        <title>Genomic Encyclopedia of Type Strains, Phase IV (KMG-IV): sequencing the most valuable type-strain genomes for metagenomic binning, comparative biology and taxonomic classification.</title>
        <authorList>
            <person name="Goeker M."/>
        </authorList>
    </citation>
    <scope>NUCLEOTIDE SEQUENCE [LARGE SCALE GENOMIC DNA]</scope>
    <source>
        <strain evidence="7 8">DSM 26537</strain>
    </source>
</reference>
<comment type="caution">
    <text evidence="7">The sequence shown here is derived from an EMBL/GenBank/DDBJ whole genome shotgun (WGS) entry which is preliminary data.</text>
</comment>
<evidence type="ECO:0000259" key="6">
    <source>
        <dbReference type="Pfam" id="PF04932"/>
    </source>
</evidence>